<evidence type="ECO:0000259" key="2">
    <source>
        <dbReference type="PROSITE" id="PS50837"/>
    </source>
</evidence>
<dbReference type="HOGENOM" id="CLU_004327_1_0_7"/>
<dbReference type="EMBL" id="AZHW01000651">
    <property type="protein sequence ID" value="ETW97547.1"/>
    <property type="molecule type" value="Genomic_DNA"/>
</dbReference>
<keyword evidence="4" id="KW-1185">Reference proteome</keyword>
<keyword evidence="1" id="KW-1133">Transmembrane helix</keyword>
<dbReference type="GO" id="GO:0120147">
    <property type="term" value="F:formylglycine-generating oxidase activity"/>
    <property type="evidence" value="ECO:0007669"/>
    <property type="project" value="TreeGrafter"/>
</dbReference>
<dbReference type="PROSITE" id="PS50837">
    <property type="entry name" value="NACHT"/>
    <property type="match status" value="1"/>
</dbReference>
<dbReference type="Gene3D" id="3.40.50.300">
    <property type="entry name" value="P-loop containing nucleotide triphosphate hydrolases"/>
    <property type="match status" value="1"/>
</dbReference>
<dbReference type="PANTHER" id="PTHR23150">
    <property type="entry name" value="SULFATASE MODIFYING FACTOR 1, 2"/>
    <property type="match status" value="1"/>
</dbReference>
<gene>
    <name evidence="3" type="ORF">ETSY1_22240</name>
</gene>
<dbReference type="Pfam" id="PF05729">
    <property type="entry name" value="NACHT"/>
    <property type="match status" value="1"/>
</dbReference>
<reference evidence="3 4" key="1">
    <citation type="journal article" date="2014" name="Nature">
        <title>An environmental bacterial taxon with a large and distinct metabolic repertoire.</title>
        <authorList>
            <person name="Wilson M.C."/>
            <person name="Mori T."/>
            <person name="Ruckert C."/>
            <person name="Uria A.R."/>
            <person name="Helf M.J."/>
            <person name="Takada K."/>
            <person name="Gernert C."/>
            <person name="Steffens U.A."/>
            <person name="Heycke N."/>
            <person name="Schmitt S."/>
            <person name="Rinke C."/>
            <person name="Helfrich E.J."/>
            <person name="Brachmann A.O."/>
            <person name="Gurgui C."/>
            <person name="Wakimoto T."/>
            <person name="Kracht M."/>
            <person name="Crusemann M."/>
            <person name="Hentschel U."/>
            <person name="Abe I."/>
            <person name="Matsunaga S."/>
            <person name="Kalinowski J."/>
            <person name="Takeyama H."/>
            <person name="Piel J."/>
        </authorList>
    </citation>
    <scope>NUCLEOTIDE SEQUENCE [LARGE SCALE GENOMIC DNA]</scope>
    <source>
        <strain evidence="4">TSY1</strain>
    </source>
</reference>
<evidence type="ECO:0000256" key="1">
    <source>
        <dbReference type="SAM" id="Phobius"/>
    </source>
</evidence>
<sequence length="885" mass="100379">MTPYDWLTPLIGFAGAMLGSLVTGAIAWRIWRRQQQQQRELFEREWQLRLTYEQQQRINDARDATTALQAQQQSDEERYRAWVTQQYRYLNITGLRTRAPVEVELERIYVSLSVDPRAIAHLAEAEEEGRPGAEDFSRLLRQPERETLSMAEALSAIDHERIAGLVILGGPGTGKTTVLRYLALTYARGLQGDRLDQPQPLLPLFIPLRAVTSDHAPSLATYMTQLCERQGCGVAPGFFEAQLSAQRCLVLLDGLDEVADEHQRRAVSRWIAEQSRSYGRNPFVVTCRPAGFREDFLPAGFLRLEVKDFEEAQVEAFAQNWCLAVETMLRGDTAEARNKADSDSSDLIRAIQANARVVALAVNPLLLSIIALVHRYRARLPDRRVELYTECVEVLLGHWDEAKAMAVPIPPGRALQVLQPLALWMHEHKSGERDRLAPFGEIEPVIEPYLAGIGMPEVDAARTFLNSIRDRSGLLVEYGTDVFGFQHQTFQEFLAAKEIEAHQRETLLVEHLGDGYWREVTLLYAGLRDTTGLLQGMLDLPDDRVMQHWELVQQVKDEAVFVAEATRTALDAHPFEVLLRAPDAVTGARAAVHVRPADLDVERLAEAFEAVDDRLIKGHLAMLLSETGEARAAALLQSQLDHADEHVRSLCALALAMLRPQDRQDLDAILMATIPKGSFLYGDDEVESIATEAFAIDRFPLTNGQFRHFIEASGYTERRYWSEDGWQWKETEQISGPRYMDHPIFGRLSFPVVGISWYEAEAYANWAGKRLPTEQEWERAARGNVDRREYPWGSDFDSNRANVEAIDSTTPVGSYPDGMSPYGLYDMAGNVWEWTHSLYDNELSNYVLRRGSWLHYRALAQCSYRDRYAPQVRSHYIGVRLSKTL</sequence>
<dbReference type="AlphaFoldDB" id="W4LHU0"/>
<dbReference type="InterPro" id="IPR042095">
    <property type="entry name" value="SUMF_sf"/>
</dbReference>
<dbReference type="SUPFAM" id="SSF56436">
    <property type="entry name" value="C-type lectin-like"/>
    <property type="match status" value="1"/>
</dbReference>
<organism evidence="3 4">
    <name type="scientific">Entotheonella factor</name>
    <dbReference type="NCBI Taxonomy" id="1429438"/>
    <lineage>
        <taxon>Bacteria</taxon>
        <taxon>Pseudomonadati</taxon>
        <taxon>Nitrospinota/Tectimicrobiota group</taxon>
        <taxon>Candidatus Tectimicrobiota</taxon>
        <taxon>Candidatus Entotheonellia</taxon>
        <taxon>Candidatus Entotheonellales</taxon>
        <taxon>Candidatus Entotheonellaceae</taxon>
        <taxon>Candidatus Entotheonella</taxon>
    </lineage>
</organism>
<dbReference type="PATRIC" id="fig|1429438.4.peg.4295"/>
<dbReference type="Proteomes" id="UP000019141">
    <property type="component" value="Unassembled WGS sequence"/>
</dbReference>
<evidence type="ECO:0000313" key="4">
    <source>
        <dbReference type="Proteomes" id="UP000019141"/>
    </source>
</evidence>
<feature type="transmembrane region" description="Helical" evidence="1">
    <location>
        <begin position="6"/>
        <end position="31"/>
    </location>
</feature>
<dbReference type="InterPro" id="IPR016187">
    <property type="entry name" value="CTDL_fold"/>
</dbReference>
<dbReference type="Pfam" id="PF03781">
    <property type="entry name" value="FGE-sulfatase"/>
    <property type="match status" value="1"/>
</dbReference>
<dbReference type="PANTHER" id="PTHR23150:SF19">
    <property type="entry name" value="FORMYLGLYCINE-GENERATING ENZYME"/>
    <property type="match status" value="1"/>
</dbReference>
<name>W4LHU0_ENTF1</name>
<feature type="domain" description="NACHT" evidence="2">
    <location>
        <begin position="163"/>
        <end position="289"/>
    </location>
</feature>
<accession>W4LHU0</accession>
<dbReference type="InterPro" id="IPR051043">
    <property type="entry name" value="Sulfatase_Mod_Factor_Kinase"/>
</dbReference>
<dbReference type="InterPro" id="IPR005532">
    <property type="entry name" value="SUMF_dom"/>
</dbReference>
<dbReference type="Gene3D" id="3.90.1580.10">
    <property type="entry name" value="paralog of FGE (formylglycine-generating enzyme)"/>
    <property type="match status" value="1"/>
</dbReference>
<dbReference type="SUPFAM" id="SSF52540">
    <property type="entry name" value="P-loop containing nucleoside triphosphate hydrolases"/>
    <property type="match status" value="1"/>
</dbReference>
<dbReference type="InterPro" id="IPR007111">
    <property type="entry name" value="NACHT_NTPase"/>
</dbReference>
<comment type="caution">
    <text evidence="3">The sequence shown here is derived from an EMBL/GenBank/DDBJ whole genome shotgun (WGS) entry which is preliminary data.</text>
</comment>
<proteinExistence type="predicted"/>
<keyword evidence="1" id="KW-0472">Membrane</keyword>
<evidence type="ECO:0000313" key="3">
    <source>
        <dbReference type="EMBL" id="ETW97547.1"/>
    </source>
</evidence>
<protein>
    <recommendedName>
        <fullName evidence="2">NACHT domain-containing protein</fullName>
    </recommendedName>
</protein>
<keyword evidence="1" id="KW-0812">Transmembrane</keyword>
<dbReference type="InterPro" id="IPR027417">
    <property type="entry name" value="P-loop_NTPase"/>
</dbReference>
<feature type="transmembrane region" description="Helical" evidence="1">
    <location>
        <begin position="357"/>
        <end position="376"/>
    </location>
</feature>